<sequence length="200" mass="21437">MMSFNDGRSNSLRESKIGLTVLMILFVSVAGSRGLATRKVGDSALPPVHAAGIELRALSPLPLSPASQSLPFHGVASCNLGYIAGRKFGPGDETVSSGVVGLGGWVVDEVNHRVPSEANLVFFDDQAGQGFSISVTNWLTRPDVQDSHGGLAAFRKPGFVEEADLAYLPVGRYHVYMTFNAGNWTYTCDNGRFINLIHGR</sequence>
<protein>
    <submittedName>
        <fullName evidence="1">Uncharacterized protein</fullName>
    </submittedName>
</protein>
<reference evidence="1 2" key="1">
    <citation type="submission" date="2018-07" db="EMBL/GenBank/DDBJ databases">
        <title>Dyella solisilvae sp. nov., isolated from the pine and broad-leaved mixed forest soil.</title>
        <authorList>
            <person name="Gao Z."/>
            <person name="Qiu L."/>
        </authorList>
    </citation>
    <scope>NUCLEOTIDE SEQUENCE [LARGE SCALE GENOMIC DNA]</scope>
    <source>
        <strain evidence="1 2">DHG54</strain>
    </source>
</reference>
<gene>
    <name evidence="1" type="ORF">DVT68_06465</name>
</gene>
<organism evidence="1 2">
    <name type="scientific">Dyella solisilvae</name>
    <dbReference type="NCBI Taxonomy" id="1920168"/>
    <lineage>
        <taxon>Bacteria</taxon>
        <taxon>Pseudomonadati</taxon>
        <taxon>Pseudomonadota</taxon>
        <taxon>Gammaproteobacteria</taxon>
        <taxon>Lysobacterales</taxon>
        <taxon>Rhodanobacteraceae</taxon>
        <taxon>Dyella</taxon>
    </lineage>
</organism>
<evidence type="ECO:0000313" key="1">
    <source>
        <dbReference type="EMBL" id="RDJ00434.1"/>
    </source>
</evidence>
<keyword evidence="2" id="KW-1185">Reference proteome</keyword>
<name>A0A370KCQ8_9GAMM</name>
<dbReference type="EMBL" id="QQSY01000001">
    <property type="protein sequence ID" value="RDJ00434.1"/>
    <property type="molecule type" value="Genomic_DNA"/>
</dbReference>
<evidence type="ECO:0000313" key="2">
    <source>
        <dbReference type="Proteomes" id="UP000254711"/>
    </source>
</evidence>
<comment type="caution">
    <text evidence="1">The sequence shown here is derived from an EMBL/GenBank/DDBJ whole genome shotgun (WGS) entry which is preliminary data.</text>
</comment>
<dbReference type="AlphaFoldDB" id="A0A370KCQ8"/>
<accession>A0A370KCQ8</accession>
<proteinExistence type="predicted"/>
<dbReference type="Proteomes" id="UP000254711">
    <property type="component" value="Unassembled WGS sequence"/>
</dbReference>